<evidence type="ECO:0000313" key="4">
    <source>
        <dbReference type="Proteomes" id="UP000515163"/>
    </source>
</evidence>
<dbReference type="Proteomes" id="UP000515163">
    <property type="component" value="Unplaced"/>
</dbReference>
<feature type="compositionally biased region" description="Basic and acidic residues" evidence="2">
    <location>
        <begin position="576"/>
        <end position="593"/>
    </location>
</feature>
<evidence type="ECO:0000256" key="1">
    <source>
        <dbReference type="SAM" id="Coils"/>
    </source>
</evidence>
<evidence type="ECO:0000256" key="2">
    <source>
        <dbReference type="SAM" id="MobiDB-lite"/>
    </source>
</evidence>
<dbReference type="AlphaFoldDB" id="A0A6P8IH63"/>
<dbReference type="GeneID" id="116301101"/>
<dbReference type="InParanoid" id="A0A6P8IH63"/>
<reference evidence="5" key="1">
    <citation type="submission" date="2025-08" db="UniProtKB">
        <authorList>
            <consortium name="RefSeq"/>
        </authorList>
    </citation>
    <scope>IDENTIFICATION</scope>
    <source>
        <tissue evidence="5">Tentacle</tissue>
    </source>
</reference>
<accession>A0A6P8IH63</accession>
<feature type="compositionally biased region" description="Basic and acidic residues" evidence="2">
    <location>
        <begin position="316"/>
        <end position="339"/>
    </location>
</feature>
<feature type="coiled-coil region" evidence="1">
    <location>
        <begin position="851"/>
        <end position="882"/>
    </location>
</feature>
<dbReference type="RefSeq" id="XP_031565963.1">
    <property type="nucleotide sequence ID" value="XM_031710103.1"/>
</dbReference>
<feature type="region of interest" description="Disordered" evidence="2">
    <location>
        <begin position="558"/>
        <end position="662"/>
    </location>
</feature>
<feature type="region of interest" description="Disordered" evidence="2">
    <location>
        <begin position="42"/>
        <end position="97"/>
    </location>
</feature>
<feature type="compositionally biased region" description="Polar residues" evidence="2">
    <location>
        <begin position="429"/>
        <end position="445"/>
    </location>
</feature>
<feature type="region of interest" description="Disordered" evidence="2">
    <location>
        <begin position="114"/>
        <end position="256"/>
    </location>
</feature>
<feature type="compositionally biased region" description="Polar residues" evidence="2">
    <location>
        <begin position="53"/>
        <end position="79"/>
    </location>
</feature>
<feature type="coiled-coil region" evidence="1">
    <location>
        <begin position="365"/>
        <end position="422"/>
    </location>
</feature>
<feature type="compositionally biased region" description="Polar residues" evidence="2">
    <location>
        <begin position="169"/>
        <end position="180"/>
    </location>
</feature>
<gene>
    <name evidence="5" type="primary">LOC116301101</name>
</gene>
<organism evidence="4 5">
    <name type="scientific">Actinia tenebrosa</name>
    <name type="common">Australian red waratah sea anemone</name>
    <dbReference type="NCBI Taxonomy" id="6105"/>
    <lineage>
        <taxon>Eukaryota</taxon>
        <taxon>Metazoa</taxon>
        <taxon>Cnidaria</taxon>
        <taxon>Anthozoa</taxon>
        <taxon>Hexacorallia</taxon>
        <taxon>Actiniaria</taxon>
        <taxon>Actiniidae</taxon>
        <taxon>Actinia</taxon>
    </lineage>
</organism>
<feature type="compositionally biased region" description="Low complexity" evidence="2">
    <location>
        <begin position="722"/>
        <end position="756"/>
    </location>
</feature>
<feature type="region of interest" description="Disordered" evidence="2">
    <location>
        <begin position="316"/>
        <end position="344"/>
    </location>
</feature>
<evidence type="ECO:0000313" key="5">
    <source>
        <dbReference type="RefSeq" id="XP_031565963.1"/>
    </source>
</evidence>
<dbReference type="OrthoDB" id="5970661at2759"/>
<feature type="compositionally biased region" description="Basic residues" evidence="2">
    <location>
        <begin position="130"/>
        <end position="147"/>
    </location>
</feature>
<feature type="compositionally biased region" description="Basic and acidic residues" evidence="2">
    <location>
        <begin position="617"/>
        <end position="642"/>
    </location>
</feature>
<feature type="compositionally biased region" description="Polar residues" evidence="2">
    <location>
        <begin position="643"/>
        <end position="655"/>
    </location>
</feature>
<feature type="compositionally biased region" description="Basic and acidic residues" evidence="2">
    <location>
        <begin position="80"/>
        <end position="89"/>
    </location>
</feature>
<name>A0A6P8IH63_ACTTE</name>
<dbReference type="KEGG" id="aten:116301101"/>
<feature type="region of interest" description="Disordered" evidence="2">
    <location>
        <begin position="691"/>
        <end position="766"/>
    </location>
</feature>
<feature type="compositionally biased region" description="Polar residues" evidence="2">
    <location>
        <begin position="189"/>
        <end position="206"/>
    </location>
</feature>
<feature type="region of interest" description="Disordered" evidence="2">
    <location>
        <begin position="423"/>
        <end position="485"/>
    </location>
</feature>
<feature type="signal peptide" evidence="3">
    <location>
        <begin position="1"/>
        <end position="20"/>
    </location>
</feature>
<sequence>MAKPVSTLLLASVFLHVVEGFNSLEKELPSLIREKRLSDVLDEPGDDDAAETKMNSKVGGNSRFSSDTHNTAIESQSTPKTDKNRHQETTVHSQLNRKKHHTVILPGVKFGLLSQEVPGASPPNEEMQHRMRMRMKRKKRRRLRALKRISESKTDHNTQTDGLIRNPESLKTSSVEQRLTSAPKESEMKSSFSEAHTTNPASSSLRSPEKSKRNPLLSKQSKNSKKQEVFTDSYSPSSLKRPKRIPLNNDNGDTNRFSSLEITLKSKILSLNPLPKSSSTGLSSSSIDEMPAVDMLSNFFQHAGLASATTIETNRKLEQDDVRNPRNEIPKKSTQETRRPVQQKHAYIENARQEKRDQSDDDYELKLLEFQKKAIEEEEKKLKEQFGGPERQKIEVNKESRLGQLNRKNDEKEKEVQLLFEEFSKTDKQNGNNHLKPSTLEQSGNEGVDGNDSGQRRKMSKSKDDRIIKKQRTINAGGNSGNDDEITEVAFYEKQDDITNQNKNNDGLTKSKKTNDSKEWKITEGKHFETKGKISLPSNSDNDTSNILMDNNIINKTKDDQSAMSLREPVKLSADQIDRKQTQNKNEKHNSERLEDDMENEDLMESKQKQFRKKSKSKIEVDIPEEHNAELQIEKYREKERNAINTDSTESNQGKKSTDDVGVDIDVVSDDTNLPIFTEIKDKEQEVSKRINANVGKKESESLNKEKKKEMADYVDSDTEMSDNNNKSNSNNSDSNSNSSKYVDNNNNNSSKINNSKKSDSNNDGSMKLQQIIDDEDDNVMLHDNRLMYILTGEGAKPPKQKNTEPSNNREAEKIQIKQINNDVRLNNEKPLVQRQIIINKGLKSKVEEMHNRILNAHNRVSQELEQMEQELSTKFETLQKSMSMAKTLTASIDNKINNSVLSVMKLATSSAKQAKTKLDLVQKAAAALNNIEEKIGANETRNFAKKLKDKLPDLSAQKNNTYQKILAINSVITKMDGARLLALDKANTSYNSKAEIENSMSKVAGSVLDELKSTEKELSDDTEMEIEDEIEADRKIRDAKTRNYKAAVKTAQALEKIEGYLKQLENDENRLRTLEN</sequence>
<protein>
    <submittedName>
        <fullName evidence="5">Uncharacterized protein DDB_G0286591-like isoform X1</fullName>
    </submittedName>
</protein>
<feature type="compositionally biased region" description="Acidic residues" evidence="2">
    <location>
        <begin position="594"/>
        <end position="603"/>
    </location>
</feature>
<feature type="chain" id="PRO_5028394741" evidence="3">
    <location>
        <begin position="21"/>
        <end position="1077"/>
    </location>
</feature>
<feature type="compositionally biased region" description="Polar residues" evidence="2">
    <location>
        <begin position="498"/>
        <end position="508"/>
    </location>
</feature>
<keyword evidence="3" id="KW-0732">Signal</keyword>
<keyword evidence="1" id="KW-0175">Coiled coil</keyword>
<proteinExistence type="predicted"/>
<feature type="compositionally biased region" description="Basic and acidic residues" evidence="2">
    <location>
        <begin position="696"/>
        <end position="712"/>
    </location>
</feature>
<keyword evidence="4" id="KW-1185">Reference proteome</keyword>
<feature type="compositionally biased region" description="Basic and acidic residues" evidence="2">
    <location>
        <begin position="148"/>
        <end position="158"/>
    </location>
</feature>
<evidence type="ECO:0000256" key="3">
    <source>
        <dbReference type="SAM" id="SignalP"/>
    </source>
</evidence>
<feature type="region of interest" description="Disordered" evidence="2">
    <location>
        <begin position="497"/>
        <end position="518"/>
    </location>
</feature>